<evidence type="ECO:0000313" key="3">
    <source>
        <dbReference type="Proteomes" id="UP000290289"/>
    </source>
</evidence>
<feature type="region of interest" description="Disordered" evidence="1">
    <location>
        <begin position="69"/>
        <end position="89"/>
    </location>
</feature>
<protein>
    <submittedName>
        <fullName evidence="2">Uncharacterized protein</fullName>
    </submittedName>
</protein>
<gene>
    <name evidence="2" type="ORF">DVH24_018656</name>
</gene>
<keyword evidence="3" id="KW-1185">Reference proteome</keyword>
<evidence type="ECO:0000313" key="2">
    <source>
        <dbReference type="EMBL" id="RXH71301.1"/>
    </source>
</evidence>
<sequence>MKSPKTEVEGNGGGYVELESRFEVLEVFERIASKSSPRTPNQRIRTLKHGHKTRKQSSVHTTCRWQVAPPIHEGDRGDRICGEGQNAER</sequence>
<comment type="caution">
    <text evidence="2">The sequence shown here is derived from an EMBL/GenBank/DDBJ whole genome shotgun (WGS) entry which is preliminary data.</text>
</comment>
<name>A0A498HQ56_MALDO</name>
<dbReference type="Proteomes" id="UP000290289">
    <property type="component" value="Chromosome 16"/>
</dbReference>
<reference evidence="2 3" key="1">
    <citation type="submission" date="2018-10" db="EMBL/GenBank/DDBJ databases">
        <title>A high-quality apple genome assembly.</title>
        <authorList>
            <person name="Hu J."/>
        </authorList>
    </citation>
    <scope>NUCLEOTIDE SEQUENCE [LARGE SCALE GENOMIC DNA]</scope>
    <source>
        <strain evidence="3">cv. HFTH1</strain>
        <tissue evidence="2">Young leaf</tissue>
    </source>
</reference>
<feature type="compositionally biased region" description="Basic and acidic residues" evidence="1">
    <location>
        <begin position="72"/>
        <end position="89"/>
    </location>
</feature>
<proteinExistence type="predicted"/>
<dbReference type="EMBL" id="RDQH01000342">
    <property type="protein sequence ID" value="RXH71301.1"/>
    <property type="molecule type" value="Genomic_DNA"/>
</dbReference>
<dbReference type="AlphaFoldDB" id="A0A498HQ56"/>
<organism evidence="2 3">
    <name type="scientific">Malus domestica</name>
    <name type="common">Apple</name>
    <name type="synonym">Pyrus malus</name>
    <dbReference type="NCBI Taxonomy" id="3750"/>
    <lineage>
        <taxon>Eukaryota</taxon>
        <taxon>Viridiplantae</taxon>
        <taxon>Streptophyta</taxon>
        <taxon>Embryophyta</taxon>
        <taxon>Tracheophyta</taxon>
        <taxon>Spermatophyta</taxon>
        <taxon>Magnoliopsida</taxon>
        <taxon>eudicotyledons</taxon>
        <taxon>Gunneridae</taxon>
        <taxon>Pentapetalae</taxon>
        <taxon>rosids</taxon>
        <taxon>fabids</taxon>
        <taxon>Rosales</taxon>
        <taxon>Rosaceae</taxon>
        <taxon>Amygdaloideae</taxon>
        <taxon>Maleae</taxon>
        <taxon>Malus</taxon>
    </lineage>
</organism>
<accession>A0A498HQ56</accession>
<evidence type="ECO:0000256" key="1">
    <source>
        <dbReference type="SAM" id="MobiDB-lite"/>
    </source>
</evidence>